<gene>
    <name evidence="2" type="ORF">CYLTODRAFT_495080</name>
</gene>
<keyword evidence="3" id="KW-1185">Reference proteome</keyword>
<dbReference type="OrthoDB" id="3068835at2759"/>
<sequence length="345" mass="38459">MASSTPDLTDEDIHILFAPGPYAQPTNARLSKLVALPQTQKDFDAPFVRAYPYELQVFAISKEEWMQFCDGLNIAMVGSPPLAVVNQVGKILGFVPEPVSMVTSIAMRAGAQTGMRILSKTATDRYLSHANDTFFAPRGLRVRLCKTPAVRALARPGSEPASVSSKAKLLQSAQSVAMHLPIASRILNRFTPAVEPMDFTQSPAQRCFAVLDCEGRIAELDYGVPPPTAPTGMVAKVSEVAVKMERRQAGRKEKVRSWRAKMANKRGMGRRNGPLGRRWRLSQQRETKKEHNALEDIVWLVVLSEAQDREIEHREIADSKEGLEVSEEDWEDMQDAYEEQQRRAA</sequence>
<feature type="region of interest" description="Disordered" evidence="1">
    <location>
        <begin position="311"/>
        <end position="345"/>
    </location>
</feature>
<evidence type="ECO:0000313" key="3">
    <source>
        <dbReference type="Proteomes" id="UP000054007"/>
    </source>
</evidence>
<name>A0A0D7AU73_9AGAR</name>
<proteinExistence type="predicted"/>
<reference evidence="2 3" key="1">
    <citation type="journal article" date="2015" name="Fungal Genet. Biol.">
        <title>Evolution of novel wood decay mechanisms in Agaricales revealed by the genome sequences of Fistulina hepatica and Cylindrobasidium torrendii.</title>
        <authorList>
            <person name="Floudas D."/>
            <person name="Held B.W."/>
            <person name="Riley R."/>
            <person name="Nagy L.G."/>
            <person name="Koehler G."/>
            <person name="Ransdell A.S."/>
            <person name="Younus H."/>
            <person name="Chow J."/>
            <person name="Chiniquy J."/>
            <person name="Lipzen A."/>
            <person name="Tritt A."/>
            <person name="Sun H."/>
            <person name="Haridas S."/>
            <person name="LaButti K."/>
            <person name="Ohm R.A."/>
            <person name="Kues U."/>
            <person name="Blanchette R.A."/>
            <person name="Grigoriev I.V."/>
            <person name="Minto R.E."/>
            <person name="Hibbett D.S."/>
        </authorList>
    </citation>
    <scope>NUCLEOTIDE SEQUENCE [LARGE SCALE GENOMIC DNA]</scope>
    <source>
        <strain evidence="2 3">FP15055 ss-10</strain>
    </source>
</reference>
<dbReference type="PANTHER" id="PTHR38887">
    <property type="entry name" value="CHROMOSOME 21, WHOLE GENOME SHOTGUN SEQUENCE"/>
    <property type="match status" value="1"/>
</dbReference>
<feature type="compositionally biased region" description="Basic and acidic residues" evidence="1">
    <location>
        <begin position="311"/>
        <end position="323"/>
    </location>
</feature>
<evidence type="ECO:0000256" key="1">
    <source>
        <dbReference type="SAM" id="MobiDB-lite"/>
    </source>
</evidence>
<dbReference type="AlphaFoldDB" id="A0A0D7AU73"/>
<protein>
    <submittedName>
        <fullName evidence="2">Uncharacterized protein</fullName>
    </submittedName>
</protein>
<dbReference type="EMBL" id="KN880880">
    <property type="protein sequence ID" value="KIY61742.1"/>
    <property type="molecule type" value="Genomic_DNA"/>
</dbReference>
<feature type="compositionally biased region" description="Acidic residues" evidence="1">
    <location>
        <begin position="324"/>
        <end position="338"/>
    </location>
</feature>
<accession>A0A0D7AU73</accession>
<dbReference type="PANTHER" id="PTHR38887:SF1">
    <property type="entry name" value="RAS MODIFICATION PROTEIN ERF4"/>
    <property type="match status" value="1"/>
</dbReference>
<dbReference type="Proteomes" id="UP000054007">
    <property type="component" value="Unassembled WGS sequence"/>
</dbReference>
<dbReference type="InterPro" id="IPR053221">
    <property type="entry name" value="Burnettramic_acid_biosynth"/>
</dbReference>
<evidence type="ECO:0000313" key="2">
    <source>
        <dbReference type="EMBL" id="KIY61742.1"/>
    </source>
</evidence>
<organism evidence="2 3">
    <name type="scientific">Cylindrobasidium torrendii FP15055 ss-10</name>
    <dbReference type="NCBI Taxonomy" id="1314674"/>
    <lineage>
        <taxon>Eukaryota</taxon>
        <taxon>Fungi</taxon>
        <taxon>Dikarya</taxon>
        <taxon>Basidiomycota</taxon>
        <taxon>Agaricomycotina</taxon>
        <taxon>Agaricomycetes</taxon>
        <taxon>Agaricomycetidae</taxon>
        <taxon>Agaricales</taxon>
        <taxon>Marasmiineae</taxon>
        <taxon>Physalacriaceae</taxon>
        <taxon>Cylindrobasidium</taxon>
    </lineage>
</organism>